<keyword evidence="4" id="KW-1185">Reference proteome</keyword>
<proteinExistence type="predicted"/>
<protein>
    <submittedName>
        <fullName evidence="3">Alkaline phosphatase family protein</fullName>
    </submittedName>
</protein>
<dbReference type="Proteomes" id="UP001236507">
    <property type="component" value="Unassembled WGS sequence"/>
</dbReference>
<reference evidence="3 4" key="1">
    <citation type="submission" date="2023-05" db="EMBL/GenBank/DDBJ databases">
        <title>Novel species of genus Flectobacillus isolated from stream in China.</title>
        <authorList>
            <person name="Lu H."/>
        </authorList>
    </citation>
    <scope>NUCLEOTIDE SEQUENCE [LARGE SCALE GENOMIC DNA]</scope>
    <source>
        <strain evidence="3 4">KCTC 42575</strain>
    </source>
</reference>
<comment type="caution">
    <text evidence="3">The sequence shown here is derived from an EMBL/GenBank/DDBJ whole genome shotgun (WGS) entry which is preliminary data.</text>
</comment>
<evidence type="ECO:0000256" key="1">
    <source>
        <dbReference type="SAM" id="SignalP"/>
    </source>
</evidence>
<dbReference type="Pfam" id="PF01676">
    <property type="entry name" value="Metalloenzyme"/>
    <property type="match status" value="1"/>
</dbReference>
<evidence type="ECO:0000313" key="4">
    <source>
        <dbReference type="Proteomes" id="UP001236507"/>
    </source>
</evidence>
<dbReference type="SUPFAM" id="SSF53649">
    <property type="entry name" value="Alkaline phosphatase-like"/>
    <property type="match status" value="1"/>
</dbReference>
<name>A0ABT6Y3U8_9BACT</name>
<dbReference type="Gene3D" id="3.40.720.10">
    <property type="entry name" value="Alkaline Phosphatase, subunit A"/>
    <property type="match status" value="1"/>
</dbReference>
<gene>
    <name evidence="3" type="ORF">QM524_03345</name>
</gene>
<organism evidence="3 4">
    <name type="scientific">Flectobacillus roseus</name>
    <dbReference type="NCBI Taxonomy" id="502259"/>
    <lineage>
        <taxon>Bacteria</taxon>
        <taxon>Pseudomonadati</taxon>
        <taxon>Bacteroidota</taxon>
        <taxon>Cytophagia</taxon>
        <taxon>Cytophagales</taxon>
        <taxon>Flectobacillaceae</taxon>
        <taxon>Flectobacillus</taxon>
    </lineage>
</organism>
<evidence type="ECO:0000313" key="3">
    <source>
        <dbReference type="EMBL" id="MDI9858239.1"/>
    </source>
</evidence>
<feature type="domain" description="Metalloenzyme" evidence="2">
    <location>
        <begin position="218"/>
        <end position="295"/>
    </location>
</feature>
<keyword evidence="1" id="KW-0732">Signal</keyword>
<evidence type="ECO:0000259" key="2">
    <source>
        <dbReference type="Pfam" id="PF01676"/>
    </source>
</evidence>
<sequence>MKKISVLLLLILWVFTSQAQHKTEKVILITTDGFRWLEVFNGLDTALLNQEKYTKSKRDLVDRFGGPPQASRAKMLPFLWNTIATKGQIYGNRQYQNFVNITNQQWFSYPGYNEILTGAPDDERITSNDHIDNPNETVLEFLHKKPAYKGKIAAFSTWDCFPFIINEKRSKIPVNSGKELVKNPNSREKLLNEIQETTPSTIADRHDFITYFLTKEYLLNKKPKVLFMAFDETDDYAHAGNYDAYIKAANNFDRYLADLWKTVQSMPDYKDKTTLIITSDHGRGQYPKSGWTDHGFRTAYSDQIWFAVIGPDTPAKGEIKTAGQFYQTQFASTLAKFLGENYAPNDKVGKPIEEVMNK</sequence>
<accession>A0ABT6Y3U8</accession>
<feature type="signal peptide" evidence="1">
    <location>
        <begin position="1"/>
        <end position="19"/>
    </location>
</feature>
<dbReference type="InterPro" id="IPR017850">
    <property type="entry name" value="Alkaline_phosphatase_core_sf"/>
</dbReference>
<dbReference type="RefSeq" id="WP_283343482.1">
    <property type="nucleotide sequence ID" value="NZ_JASHIF010000002.1"/>
</dbReference>
<feature type="chain" id="PRO_5045329218" evidence="1">
    <location>
        <begin position="20"/>
        <end position="358"/>
    </location>
</feature>
<dbReference type="EMBL" id="JASHIF010000002">
    <property type="protein sequence ID" value="MDI9858239.1"/>
    <property type="molecule type" value="Genomic_DNA"/>
</dbReference>
<dbReference type="InterPro" id="IPR006124">
    <property type="entry name" value="Metalloenzyme"/>
</dbReference>